<dbReference type="AlphaFoldDB" id="A0A348AHM6"/>
<name>A0A348AHM6_9FIRM</name>
<protein>
    <submittedName>
        <fullName evidence="1">Uncharacterized protein</fullName>
    </submittedName>
</protein>
<evidence type="ECO:0000313" key="2">
    <source>
        <dbReference type="Proteomes" id="UP000276437"/>
    </source>
</evidence>
<reference evidence="1 2" key="1">
    <citation type="journal article" date="2018" name="Int. J. Syst. Evol. Microbiol.">
        <title>Methylomusa anaerophila gen. nov., sp. nov., an anaerobic methanol-utilizing bacterium isolated from a microbial fuel cell.</title>
        <authorList>
            <person name="Amano N."/>
            <person name="Yamamuro A."/>
            <person name="Miyahara M."/>
            <person name="Kouzuma A."/>
            <person name="Abe T."/>
            <person name="Watanabe K."/>
        </authorList>
    </citation>
    <scope>NUCLEOTIDE SEQUENCE [LARGE SCALE GENOMIC DNA]</scope>
    <source>
        <strain evidence="1 2">MMFC1</strain>
    </source>
</reference>
<organism evidence="1 2">
    <name type="scientific">Methylomusa anaerophila</name>
    <dbReference type="NCBI Taxonomy" id="1930071"/>
    <lineage>
        <taxon>Bacteria</taxon>
        <taxon>Bacillati</taxon>
        <taxon>Bacillota</taxon>
        <taxon>Negativicutes</taxon>
        <taxon>Selenomonadales</taxon>
        <taxon>Sporomusaceae</taxon>
        <taxon>Methylomusa</taxon>
    </lineage>
</organism>
<dbReference type="KEGG" id="mana:MAMMFC1_01228"/>
<gene>
    <name evidence="1" type="ORF">MAMMFC1_01228</name>
</gene>
<proteinExistence type="predicted"/>
<dbReference type="EMBL" id="AP018449">
    <property type="protein sequence ID" value="BBB90574.1"/>
    <property type="molecule type" value="Genomic_DNA"/>
</dbReference>
<evidence type="ECO:0000313" key="1">
    <source>
        <dbReference type="EMBL" id="BBB90574.1"/>
    </source>
</evidence>
<accession>A0A348AHM6</accession>
<dbReference type="Proteomes" id="UP000276437">
    <property type="component" value="Chromosome"/>
</dbReference>
<dbReference type="RefSeq" id="WP_158618666.1">
    <property type="nucleotide sequence ID" value="NZ_AP018449.1"/>
</dbReference>
<keyword evidence="2" id="KW-1185">Reference proteome</keyword>
<sequence>MSADNIKRSYKFYPFWEGKLIQAAKRSRSGNSATNAVNHLSALIKSNARV</sequence>